<comment type="caution">
    <text evidence="1">The sequence shown here is derived from an EMBL/GenBank/DDBJ whole genome shotgun (WGS) entry which is preliminary data.</text>
</comment>
<sequence length="101" mass="11581">MEGTEPTSFFQSFLPKVLDLGDVVQRRAAWPPDLGAPLAKAGRTSRRGPRLPRGYHRGFFFALNGVSARRLTPSGPQRSHSRFWLQRPRLKLWPRAQWTAR</sequence>
<protein>
    <submittedName>
        <fullName evidence="1">Uncharacterized protein</fullName>
    </submittedName>
</protein>
<gene>
    <name evidence="1" type="ORF">NDU88_005865</name>
</gene>
<accession>A0AAV7NNP2</accession>
<reference evidence="1" key="1">
    <citation type="journal article" date="2022" name="bioRxiv">
        <title>Sequencing and chromosome-scale assembly of the giantPleurodeles waltlgenome.</title>
        <authorList>
            <person name="Brown T."/>
            <person name="Elewa A."/>
            <person name="Iarovenko S."/>
            <person name="Subramanian E."/>
            <person name="Araus A.J."/>
            <person name="Petzold A."/>
            <person name="Susuki M."/>
            <person name="Suzuki K.-i.T."/>
            <person name="Hayashi T."/>
            <person name="Toyoda A."/>
            <person name="Oliveira C."/>
            <person name="Osipova E."/>
            <person name="Leigh N.D."/>
            <person name="Simon A."/>
            <person name="Yun M.H."/>
        </authorList>
    </citation>
    <scope>NUCLEOTIDE SEQUENCE</scope>
    <source>
        <strain evidence="1">20211129_DDA</strain>
        <tissue evidence="1">Liver</tissue>
    </source>
</reference>
<dbReference type="EMBL" id="JANPWB010000012">
    <property type="protein sequence ID" value="KAJ1117668.1"/>
    <property type="molecule type" value="Genomic_DNA"/>
</dbReference>
<organism evidence="1 2">
    <name type="scientific">Pleurodeles waltl</name>
    <name type="common">Iberian ribbed newt</name>
    <dbReference type="NCBI Taxonomy" id="8319"/>
    <lineage>
        <taxon>Eukaryota</taxon>
        <taxon>Metazoa</taxon>
        <taxon>Chordata</taxon>
        <taxon>Craniata</taxon>
        <taxon>Vertebrata</taxon>
        <taxon>Euteleostomi</taxon>
        <taxon>Amphibia</taxon>
        <taxon>Batrachia</taxon>
        <taxon>Caudata</taxon>
        <taxon>Salamandroidea</taxon>
        <taxon>Salamandridae</taxon>
        <taxon>Pleurodelinae</taxon>
        <taxon>Pleurodeles</taxon>
    </lineage>
</organism>
<dbReference type="AlphaFoldDB" id="A0AAV7NNP2"/>
<keyword evidence="2" id="KW-1185">Reference proteome</keyword>
<proteinExistence type="predicted"/>
<evidence type="ECO:0000313" key="1">
    <source>
        <dbReference type="EMBL" id="KAJ1117668.1"/>
    </source>
</evidence>
<dbReference type="Proteomes" id="UP001066276">
    <property type="component" value="Chromosome 8"/>
</dbReference>
<name>A0AAV7NNP2_PLEWA</name>
<evidence type="ECO:0000313" key="2">
    <source>
        <dbReference type="Proteomes" id="UP001066276"/>
    </source>
</evidence>